<name>A0A1J0AAD1_9CYAN</name>
<evidence type="ECO:0000313" key="2">
    <source>
        <dbReference type="Proteomes" id="UP000180235"/>
    </source>
</evidence>
<gene>
    <name evidence="1" type="ORF">GlitD10_0577</name>
</gene>
<proteinExistence type="predicted"/>
<dbReference type="AlphaFoldDB" id="A0A1J0AAD1"/>
<organism evidence="1 2">
    <name type="scientific">Gloeomargarita lithophora Alchichica-D10</name>
    <dbReference type="NCBI Taxonomy" id="1188229"/>
    <lineage>
        <taxon>Bacteria</taxon>
        <taxon>Bacillati</taxon>
        <taxon>Cyanobacteriota</taxon>
        <taxon>Cyanophyceae</taxon>
        <taxon>Gloeomargaritales</taxon>
        <taxon>Gloeomargaritaceae</taxon>
        <taxon>Gloeomargarita</taxon>
    </lineage>
</organism>
<sequence>MTTTPDIPVVIAHFGNQPEYLQSALALAAQWNQTVVLLGDEHNKNFWPHHASITGLELAKWQEFQKVYVKLSNYDEFYEKAFWQRMFFLEFWMQDQGYQEVFLLDSDVATFANFTQELQLFLLNKYTAGLMVLQNPGNLLWMASPHFSYWTQAGISDFTSFCIHAYSNPEYLDKFQAVYNEMKDLGLGGGICEMTLLYEWSQKDTKVFNFAQVFQGMTFDHGISSASNYLPAEYQMQFGLKKFIFRDGKPYGYNQMLKQYIRFWGIHCLGGNKWLIKRFLSPQWRHFYLWETGLRKARYRVKNWIKGT</sequence>
<evidence type="ECO:0000313" key="1">
    <source>
        <dbReference type="EMBL" id="APB32891.1"/>
    </source>
</evidence>
<keyword evidence="2" id="KW-1185">Reference proteome</keyword>
<dbReference type="RefSeq" id="WP_071453568.1">
    <property type="nucleotide sequence ID" value="NZ_CP017675.1"/>
</dbReference>
<protein>
    <submittedName>
        <fullName evidence="1">Uncharacterized protein</fullName>
    </submittedName>
</protein>
<dbReference type="STRING" id="1188229.GlitD10_0577"/>
<reference evidence="1 2" key="1">
    <citation type="submission" date="2016-10" db="EMBL/GenBank/DDBJ databases">
        <title>Description of Gloeomargarita lithophora gen. nov., sp. nov., a thylakoid-bearing basal-branching cyanobacterium with intracellular carbonates, and proposal for Gloeomargaritales ord. nov.</title>
        <authorList>
            <person name="Moreira D."/>
            <person name="Tavera R."/>
            <person name="Benzerara K."/>
            <person name="Skouri-Panet F."/>
            <person name="Couradeau E."/>
            <person name="Gerard E."/>
            <person name="Loussert C."/>
            <person name="Novelo E."/>
            <person name="Zivanovic Y."/>
            <person name="Lopez-Garcia P."/>
        </authorList>
    </citation>
    <scope>NUCLEOTIDE SEQUENCE [LARGE SCALE GENOMIC DNA]</scope>
    <source>
        <strain evidence="1 2">D10</strain>
    </source>
</reference>
<dbReference type="EMBL" id="CP017675">
    <property type="protein sequence ID" value="APB32891.1"/>
    <property type="molecule type" value="Genomic_DNA"/>
</dbReference>
<dbReference type="KEGG" id="glt:GlitD10_0577"/>
<dbReference type="OrthoDB" id="7299295at2"/>
<dbReference type="Proteomes" id="UP000180235">
    <property type="component" value="Chromosome"/>
</dbReference>
<accession>A0A1J0AAD1</accession>